<comment type="caution">
    <text evidence="1">The sequence shown here is derived from an EMBL/GenBank/DDBJ whole genome shotgun (WGS) entry which is preliminary data.</text>
</comment>
<accession>A0ABV1A7G4</accession>
<organism evidence="1 2">
    <name type="scientific">Ameca splendens</name>
    <dbReference type="NCBI Taxonomy" id="208324"/>
    <lineage>
        <taxon>Eukaryota</taxon>
        <taxon>Metazoa</taxon>
        <taxon>Chordata</taxon>
        <taxon>Craniata</taxon>
        <taxon>Vertebrata</taxon>
        <taxon>Euteleostomi</taxon>
        <taxon>Actinopterygii</taxon>
        <taxon>Neopterygii</taxon>
        <taxon>Teleostei</taxon>
        <taxon>Neoteleostei</taxon>
        <taxon>Acanthomorphata</taxon>
        <taxon>Ovalentaria</taxon>
        <taxon>Atherinomorphae</taxon>
        <taxon>Cyprinodontiformes</taxon>
        <taxon>Goodeidae</taxon>
        <taxon>Ameca</taxon>
    </lineage>
</organism>
<proteinExistence type="predicted"/>
<name>A0ABV1A7G4_9TELE</name>
<sequence>MEKEVQAQRHEGDVVGCIRYPACQLQSDEQQRGLALHAAKEKPDGRRSVYTEAGHCHSQDLLLLTHNVYPHYFYRRKMRDTRTNHADDLKATECNLGFLNTPAESQAELHATLH</sequence>
<protein>
    <submittedName>
        <fullName evidence="1">Uncharacterized protein</fullName>
    </submittedName>
</protein>
<dbReference type="EMBL" id="JAHRIP010085045">
    <property type="protein sequence ID" value="MEQ2314027.1"/>
    <property type="molecule type" value="Genomic_DNA"/>
</dbReference>
<keyword evidence="2" id="KW-1185">Reference proteome</keyword>
<gene>
    <name evidence="1" type="ORF">AMECASPLE_007862</name>
</gene>
<evidence type="ECO:0000313" key="2">
    <source>
        <dbReference type="Proteomes" id="UP001469553"/>
    </source>
</evidence>
<dbReference type="Proteomes" id="UP001469553">
    <property type="component" value="Unassembled WGS sequence"/>
</dbReference>
<evidence type="ECO:0000313" key="1">
    <source>
        <dbReference type="EMBL" id="MEQ2314027.1"/>
    </source>
</evidence>
<reference evidence="1 2" key="1">
    <citation type="submission" date="2021-06" db="EMBL/GenBank/DDBJ databases">
        <authorList>
            <person name="Palmer J.M."/>
        </authorList>
    </citation>
    <scope>NUCLEOTIDE SEQUENCE [LARGE SCALE GENOMIC DNA]</scope>
    <source>
        <strain evidence="1 2">AS_MEX2019</strain>
        <tissue evidence="1">Muscle</tissue>
    </source>
</reference>